<comment type="caution">
    <text evidence="2">The sequence shown here is derived from an EMBL/GenBank/DDBJ whole genome shotgun (WGS) entry which is preliminary data.</text>
</comment>
<keyword evidence="3" id="KW-1185">Reference proteome</keyword>
<dbReference type="Proteomes" id="UP000037267">
    <property type="component" value="Unassembled WGS sequence"/>
</dbReference>
<evidence type="ECO:0000256" key="1">
    <source>
        <dbReference type="SAM" id="Phobius"/>
    </source>
</evidence>
<protein>
    <recommendedName>
        <fullName evidence="4">Lipoprotein</fullName>
    </recommendedName>
</protein>
<keyword evidence="1" id="KW-1133">Transmembrane helix</keyword>
<dbReference type="RefSeq" id="WP_157857740.1">
    <property type="nucleotide sequence ID" value="NZ_LGSS01000022.1"/>
</dbReference>
<accession>A0A0L0W7A1</accession>
<keyword evidence="1" id="KW-0812">Transmembrane</keyword>
<feature type="transmembrane region" description="Helical" evidence="1">
    <location>
        <begin position="21"/>
        <end position="45"/>
    </location>
</feature>
<reference evidence="3" key="1">
    <citation type="submission" date="2015-07" db="EMBL/GenBank/DDBJ databases">
        <title>Draft genome sequence of the purine-degrading Gottschalkia purinilyticum DSM 1384 (formerly Clostridium purinilyticum).</title>
        <authorList>
            <person name="Poehlein A."/>
            <person name="Schiel-Bengelsdorf B."/>
            <person name="Bengelsdorf F.R."/>
            <person name="Daniel R."/>
            <person name="Duerre P."/>
        </authorList>
    </citation>
    <scope>NUCLEOTIDE SEQUENCE [LARGE SCALE GENOMIC DNA]</scope>
    <source>
        <strain evidence="3">DSM 1384</strain>
    </source>
</reference>
<dbReference type="STRING" id="1503.CLPU_22c00070"/>
<keyword evidence="1" id="KW-0472">Membrane</keyword>
<evidence type="ECO:0000313" key="2">
    <source>
        <dbReference type="EMBL" id="KNF07155.1"/>
    </source>
</evidence>
<sequence length="50" mass="5711">MEEKKLELKDILKETNLFQKIMMITLLGSCVSITAIPIIILVAIIKHFIL</sequence>
<gene>
    <name evidence="2" type="ORF">CLPU_22c00070</name>
</gene>
<organism evidence="2 3">
    <name type="scientific">Gottschalkia purinilytica</name>
    <name type="common">Clostridium purinilyticum</name>
    <dbReference type="NCBI Taxonomy" id="1503"/>
    <lineage>
        <taxon>Bacteria</taxon>
        <taxon>Bacillati</taxon>
        <taxon>Bacillota</taxon>
        <taxon>Tissierellia</taxon>
        <taxon>Tissierellales</taxon>
        <taxon>Gottschalkiaceae</taxon>
        <taxon>Gottschalkia</taxon>
    </lineage>
</organism>
<evidence type="ECO:0008006" key="4">
    <source>
        <dbReference type="Google" id="ProtNLM"/>
    </source>
</evidence>
<name>A0A0L0W7A1_GOTPU</name>
<dbReference type="EMBL" id="LGSS01000022">
    <property type="protein sequence ID" value="KNF07155.1"/>
    <property type="molecule type" value="Genomic_DNA"/>
</dbReference>
<dbReference type="AlphaFoldDB" id="A0A0L0W7A1"/>
<proteinExistence type="predicted"/>
<evidence type="ECO:0000313" key="3">
    <source>
        <dbReference type="Proteomes" id="UP000037267"/>
    </source>
</evidence>